<dbReference type="Gene3D" id="1.20.1250.20">
    <property type="entry name" value="MFS general substrate transporter like domains"/>
    <property type="match status" value="1"/>
</dbReference>
<dbReference type="CDD" id="cd17476">
    <property type="entry name" value="MFS_Amf1_MDR_like"/>
    <property type="match status" value="1"/>
</dbReference>
<keyword evidence="4 8" id="KW-1133">Transmembrane helix</keyword>
<keyword evidence="3 8" id="KW-0812">Transmembrane</keyword>
<feature type="transmembrane region" description="Helical" evidence="8">
    <location>
        <begin position="405"/>
        <end position="426"/>
    </location>
</feature>
<feature type="transmembrane region" description="Helical" evidence="8">
    <location>
        <begin position="137"/>
        <end position="154"/>
    </location>
</feature>
<protein>
    <recommendedName>
        <fullName evidence="9">Major facilitator superfamily (MFS) profile domain-containing protein</fullName>
    </recommendedName>
</protein>
<accession>A0ABR1HVR9</accession>
<dbReference type="EMBL" id="JAZAVJ010000002">
    <property type="protein sequence ID" value="KAK7424922.1"/>
    <property type="molecule type" value="Genomic_DNA"/>
</dbReference>
<evidence type="ECO:0000259" key="9">
    <source>
        <dbReference type="PROSITE" id="PS50850"/>
    </source>
</evidence>
<feature type="compositionally biased region" description="Polar residues" evidence="7">
    <location>
        <begin position="19"/>
        <end position="28"/>
    </location>
</feature>
<feature type="transmembrane region" description="Helical" evidence="8">
    <location>
        <begin position="433"/>
        <end position="453"/>
    </location>
</feature>
<evidence type="ECO:0000256" key="3">
    <source>
        <dbReference type="ARBA" id="ARBA00022692"/>
    </source>
</evidence>
<comment type="subcellular location">
    <subcellularLocation>
        <location evidence="1">Membrane</location>
        <topology evidence="1">Multi-pass membrane protein</topology>
    </subcellularLocation>
</comment>
<keyword evidence="5 8" id="KW-0472">Membrane</keyword>
<evidence type="ECO:0000256" key="1">
    <source>
        <dbReference type="ARBA" id="ARBA00004141"/>
    </source>
</evidence>
<evidence type="ECO:0000256" key="6">
    <source>
        <dbReference type="ARBA" id="ARBA00023180"/>
    </source>
</evidence>
<feature type="transmembrane region" description="Helical" evidence="8">
    <location>
        <begin position="166"/>
        <end position="184"/>
    </location>
</feature>
<comment type="caution">
    <text evidence="10">The sequence shown here is derived from an EMBL/GenBank/DDBJ whole genome shotgun (WGS) entry which is preliminary data.</text>
</comment>
<dbReference type="SUPFAM" id="SSF51735">
    <property type="entry name" value="NAD(P)-binding Rossmann-fold domains"/>
    <property type="match status" value="1"/>
</dbReference>
<dbReference type="PANTHER" id="PTHR42718:SF9">
    <property type="entry name" value="MAJOR FACILITATOR SUPERFAMILY MULTIDRUG TRANSPORTER MFSC"/>
    <property type="match status" value="1"/>
</dbReference>
<feature type="transmembrane region" description="Helical" evidence="8">
    <location>
        <begin position="459"/>
        <end position="484"/>
    </location>
</feature>
<feature type="region of interest" description="Disordered" evidence="7">
    <location>
        <begin position="1"/>
        <end position="86"/>
    </location>
</feature>
<keyword evidence="6" id="KW-0325">Glycoprotein</keyword>
<dbReference type="InterPro" id="IPR020846">
    <property type="entry name" value="MFS_dom"/>
</dbReference>
<evidence type="ECO:0000256" key="4">
    <source>
        <dbReference type="ARBA" id="ARBA00022989"/>
    </source>
</evidence>
<dbReference type="InterPro" id="IPR036259">
    <property type="entry name" value="MFS_trans_sf"/>
</dbReference>
<name>A0ABR1HVR9_9HYPO</name>
<dbReference type="Pfam" id="PF03435">
    <property type="entry name" value="Sacchrp_dh_NADP"/>
    <property type="match status" value="1"/>
</dbReference>
<dbReference type="SUPFAM" id="SSF103473">
    <property type="entry name" value="MFS general substrate transporter"/>
    <property type="match status" value="1"/>
</dbReference>
<feature type="transmembrane region" description="Helical" evidence="8">
    <location>
        <begin position="295"/>
        <end position="314"/>
    </location>
</feature>
<feature type="transmembrane region" description="Helical" evidence="8">
    <location>
        <begin position="368"/>
        <end position="393"/>
    </location>
</feature>
<keyword evidence="2" id="KW-0813">Transport</keyword>
<dbReference type="Proteomes" id="UP001498476">
    <property type="component" value="Unassembled WGS sequence"/>
</dbReference>
<dbReference type="PANTHER" id="PTHR42718">
    <property type="entry name" value="MAJOR FACILITATOR SUPERFAMILY MULTIDRUG TRANSPORTER MFSC"/>
    <property type="match status" value="1"/>
</dbReference>
<dbReference type="Gene3D" id="3.40.50.720">
    <property type="entry name" value="NAD(P)-binding Rossmann-like Domain"/>
    <property type="match status" value="1"/>
</dbReference>
<feature type="transmembrane region" description="Helical" evidence="8">
    <location>
        <begin position="228"/>
        <end position="247"/>
    </location>
</feature>
<evidence type="ECO:0000256" key="2">
    <source>
        <dbReference type="ARBA" id="ARBA00022448"/>
    </source>
</evidence>
<sequence>MASGEKPETSPVSPEGVDATSTSFSASSVGRDEKAPGTGSITPAFVAVGDPEKSASAPGLGLNFDTRDRSGDDGDDDDEDNGSIESKNELTLSKGRCIALVATVTGASFLNTLSGQSVVIILPHIGRDLDIPDTRQQWIVSSYILTFGCLLLLWGRIADIYGKRLIFILGSIWVTICCAVNPFLPSEIPFDLFRGLHGLGAAANVPTAIGILGTTFPPGRAKNYAFSAYAAGSPLGSVFGNLVSGLIAEWASWKWVFGALAIMAGVISVAGIMFIPVPPTPTVAHGSLRSKTAAIDWIGASLITVGLLALMFALTEGNVVGWTAPWIPVLIVVSLLIVVAFGFWQHYLETKTTRPPLVKVSVFRKWRFSAVMAIMGLFFGSFNNFLIYATYYFQDFQGLSPLQTMIRFIPTGVSGVIIAFIVANLLDRVPTFFILASGHVCVSIATLLYAVPIPPTTSYFAWGLPAMILSVIGADTAWPCLTLFTSHSLPQEDQAVGGALINAMGMFGRAIALAIATAVQSSTMASARGVSVQDVGPVEPWDGPSLKGLRAAGWANFGIAMLALILVVVTFWSMEVIGRKPVRPDRADGMMNSEAVDVERRHRFFTMDPKIDIVLLGATGYTGRLCAAYMAKALPETVTWAIAGRSEAKLKTLAGELEYEGAARCSVDALDLTSDTAIAELAKSARVIVNVIGPYATSCGSAVIKACAENGTDYVDCSGEMPWLQDMINQYDEVAQASGAKIIVTAGWGAVPADLSTYLAVHHIRKTFAQPTREVLVSLDDVQGGFSGGSINSLCDLAGLYSARRIAAASAPFRLAPVPRPPAEISARGVLPGPNIFGVRDASVASTQAEMETGIVGRSWGLYAGVAYGSQRPDSYGQNFYFSSRMRFSSGLAAWAFRLGYLLLTAALTHSRLLRTLVSKRLFPAGTGPSAETRVGNHFNYRTVAIADTPKDAPVRRVEVDFVYNGDPYVFTGVSLTEAALLLLEGGTPAHEFGGGILTPALLGEKFVERLTRHGPGVRVDVKTIESSA</sequence>
<proteinExistence type="predicted"/>
<feature type="transmembrane region" description="Helical" evidence="8">
    <location>
        <begin position="253"/>
        <end position="275"/>
    </location>
</feature>
<evidence type="ECO:0000256" key="5">
    <source>
        <dbReference type="ARBA" id="ARBA00023136"/>
    </source>
</evidence>
<evidence type="ECO:0000313" key="10">
    <source>
        <dbReference type="EMBL" id="KAK7424922.1"/>
    </source>
</evidence>
<dbReference type="InterPro" id="IPR036291">
    <property type="entry name" value="NAD(P)-bd_dom_sf"/>
</dbReference>
<keyword evidence="11" id="KW-1185">Reference proteome</keyword>
<feature type="transmembrane region" description="Helical" evidence="8">
    <location>
        <begin position="554"/>
        <end position="574"/>
    </location>
</feature>
<feature type="domain" description="Major facilitator superfamily (MFS) profile" evidence="9">
    <location>
        <begin position="100"/>
        <end position="575"/>
    </location>
</feature>
<feature type="compositionally biased region" description="Acidic residues" evidence="7">
    <location>
        <begin position="73"/>
        <end position="82"/>
    </location>
</feature>
<feature type="transmembrane region" description="Helical" evidence="8">
    <location>
        <begin position="326"/>
        <end position="347"/>
    </location>
</feature>
<dbReference type="PROSITE" id="PS50850">
    <property type="entry name" value="MFS"/>
    <property type="match status" value="1"/>
</dbReference>
<reference evidence="10 11" key="1">
    <citation type="journal article" date="2025" name="Microbiol. Resour. Announc.">
        <title>Draft genome sequences for Neonectria magnoliae and Neonectria punicea, canker pathogens of Liriodendron tulipifera and Acer saccharum in West Virginia.</title>
        <authorList>
            <person name="Petronek H.M."/>
            <person name="Kasson M.T."/>
            <person name="Metheny A.M."/>
            <person name="Stauder C.M."/>
            <person name="Lovett B."/>
            <person name="Lynch S.C."/>
            <person name="Garnas J.R."/>
            <person name="Kasson L.R."/>
            <person name="Stajich J.E."/>
        </authorList>
    </citation>
    <scope>NUCLEOTIDE SEQUENCE [LARGE SCALE GENOMIC DNA]</scope>
    <source>
        <strain evidence="10 11">NRRL 64653</strain>
    </source>
</reference>
<evidence type="ECO:0000313" key="11">
    <source>
        <dbReference type="Proteomes" id="UP001498476"/>
    </source>
</evidence>
<dbReference type="Gene3D" id="1.20.1720.10">
    <property type="entry name" value="Multidrug resistance protein D"/>
    <property type="match status" value="1"/>
</dbReference>
<dbReference type="InterPro" id="IPR011701">
    <property type="entry name" value="MFS"/>
</dbReference>
<dbReference type="InterPro" id="IPR005097">
    <property type="entry name" value="Sacchrp_dh_NADP-bd"/>
</dbReference>
<evidence type="ECO:0000256" key="7">
    <source>
        <dbReference type="SAM" id="MobiDB-lite"/>
    </source>
</evidence>
<organism evidence="10 11">
    <name type="scientific">Neonectria punicea</name>
    <dbReference type="NCBI Taxonomy" id="979145"/>
    <lineage>
        <taxon>Eukaryota</taxon>
        <taxon>Fungi</taxon>
        <taxon>Dikarya</taxon>
        <taxon>Ascomycota</taxon>
        <taxon>Pezizomycotina</taxon>
        <taxon>Sordariomycetes</taxon>
        <taxon>Hypocreomycetidae</taxon>
        <taxon>Hypocreales</taxon>
        <taxon>Nectriaceae</taxon>
        <taxon>Neonectria</taxon>
    </lineage>
</organism>
<feature type="transmembrane region" description="Helical" evidence="8">
    <location>
        <begin position="97"/>
        <end position="125"/>
    </location>
</feature>
<feature type="transmembrane region" description="Helical" evidence="8">
    <location>
        <begin position="496"/>
        <end position="519"/>
    </location>
</feature>
<dbReference type="Pfam" id="PF07690">
    <property type="entry name" value="MFS_1"/>
    <property type="match status" value="1"/>
</dbReference>
<gene>
    <name evidence="10" type="ORF">QQX98_000198</name>
</gene>
<evidence type="ECO:0000256" key="8">
    <source>
        <dbReference type="SAM" id="Phobius"/>
    </source>
</evidence>